<evidence type="ECO:0000313" key="2">
    <source>
        <dbReference type="Proteomes" id="UP001234297"/>
    </source>
</evidence>
<protein>
    <submittedName>
        <fullName evidence="1">Uncharacterized protein</fullName>
    </submittedName>
</protein>
<name>A0ACC2M9W1_PERAE</name>
<organism evidence="1 2">
    <name type="scientific">Persea americana</name>
    <name type="common">Avocado</name>
    <dbReference type="NCBI Taxonomy" id="3435"/>
    <lineage>
        <taxon>Eukaryota</taxon>
        <taxon>Viridiplantae</taxon>
        <taxon>Streptophyta</taxon>
        <taxon>Embryophyta</taxon>
        <taxon>Tracheophyta</taxon>
        <taxon>Spermatophyta</taxon>
        <taxon>Magnoliopsida</taxon>
        <taxon>Magnoliidae</taxon>
        <taxon>Laurales</taxon>
        <taxon>Lauraceae</taxon>
        <taxon>Persea</taxon>
    </lineage>
</organism>
<dbReference type="EMBL" id="CM056813">
    <property type="protein sequence ID" value="KAJ8642126.1"/>
    <property type="molecule type" value="Genomic_DNA"/>
</dbReference>
<sequence length="240" mass="26649">MALSKEIRINIRRGRGCLRDSTKFLLASPSFHCGQGALPSAGGHPADLTFLAVKQYKDDCCLVKQNSSSQLSECPRVPLRGIKFPLYCCGSLPAIGNDDSYGGTSCTVEEEQSLLDCPLLSQWEDRLWKGLLKYDFISGSLTFIAQLSEGWSSNCFTECVENKILLPFDPFKFNCMKTLGEELLFCVASGENASSELITSSMVPNDGNLIILNVTPVEYGDIIMIPRDFIIYLSFWMQDH</sequence>
<evidence type="ECO:0000313" key="1">
    <source>
        <dbReference type="EMBL" id="KAJ8642126.1"/>
    </source>
</evidence>
<proteinExistence type="predicted"/>
<reference evidence="1 2" key="1">
    <citation type="journal article" date="2022" name="Hortic Res">
        <title>A haplotype resolved chromosomal level avocado genome allows analysis of novel avocado genes.</title>
        <authorList>
            <person name="Nath O."/>
            <person name="Fletcher S.J."/>
            <person name="Hayward A."/>
            <person name="Shaw L.M."/>
            <person name="Masouleh A.K."/>
            <person name="Furtado A."/>
            <person name="Henry R.J."/>
            <person name="Mitter N."/>
        </authorList>
    </citation>
    <scope>NUCLEOTIDE SEQUENCE [LARGE SCALE GENOMIC DNA]</scope>
    <source>
        <strain evidence="2">cv. Hass</strain>
    </source>
</reference>
<keyword evidence="2" id="KW-1185">Reference proteome</keyword>
<accession>A0ACC2M9W1</accession>
<dbReference type="Proteomes" id="UP001234297">
    <property type="component" value="Chromosome 5"/>
</dbReference>
<gene>
    <name evidence="1" type="ORF">MRB53_018820</name>
</gene>
<comment type="caution">
    <text evidence="1">The sequence shown here is derived from an EMBL/GenBank/DDBJ whole genome shotgun (WGS) entry which is preliminary data.</text>
</comment>